<proteinExistence type="predicted"/>
<dbReference type="OrthoDB" id="435435at2759"/>
<organism evidence="2 3">
    <name type="scientific">Polarella glacialis</name>
    <name type="common">Dinoflagellate</name>
    <dbReference type="NCBI Taxonomy" id="89957"/>
    <lineage>
        <taxon>Eukaryota</taxon>
        <taxon>Sar</taxon>
        <taxon>Alveolata</taxon>
        <taxon>Dinophyceae</taxon>
        <taxon>Suessiales</taxon>
        <taxon>Suessiaceae</taxon>
        <taxon>Polarella</taxon>
    </lineage>
</organism>
<comment type="caution">
    <text evidence="2">The sequence shown here is derived from an EMBL/GenBank/DDBJ whole genome shotgun (WGS) entry which is preliminary data.</text>
</comment>
<feature type="region of interest" description="Disordered" evidence="1">
    <location>
        <begin position="1"/>
        <end position="22"/>
    </location>
</feature>
<evidence type="ECO:0000313" key="2">
    <source>
        <dbReference type="EMBL" id="CAE8615813.1"/>
    </source>
</evidence>
<dbReference type="EMBL" id="CAJNNV010025715">
    <property type="protein sequence ID" value="CAE8615813.1"/>
    <property type="molecule type" value="Genomic_DNA"/>
</dbReference>
<accession>A0A813FU51</accession>
<protein>
    <submittedName>
        <fullName evidence="2">Uncharacterized protein</fullName>
    </submittedName>
</protein>
<evidence type="ECO:0000256" key="1">
    <source>
        <dbReference type="SAM" id="MobiDB-lite"/>
    </source>
</evidence>
<feature type="compositionally biased region" description="Polar residues" evidence="1">
    <location>
        <begin position="1"/>
        <end position="18"/>
    </location>
</feature>
<feature type="compositionally biased region" description="Low complexity" evidence="1">
    <location>
        <begin position="151"/>
        <end position="162"/>
    </location>
</feature>
<dbReference type="AlphaFoldDB" id="A0A813FU51"/>
<name>A0A813FU51_POLGL</name>
<reference evidence="2" key="1">
    <citation type="submission" date="2021-02" db="EMBL/GenBank/DDBJ databases">
        <authorList>
            <person name="Dougan E. K."/>
            <person name="Rhodes N."/>
            <person name="Thang M."/>
            <person name="Chan C."/>
        </authorList>
    </citation>
    <scope>NUCLEOTIDE SEQUENCE</scope>
</reference>
<feature type="region of interest" description="Disordered" evidence="1">
    <location>
        <begin position="130"/>
        <end position="169"/>
    </location>
</feature>
<gene>
    <name evidence="2" type="ORF">PGLA1383_LOCUS33522</name>
</gene>
<keyword evidence="3" id="KW-1185">Reference proteome</keyword>
<dbReference type="Proteomes" id="UP000654075">
    <property type="component" value="Unassembled WGS sequence"/>
</dbReference>
<evidence type="ECO:0000313" key="3">
    <source>
        <dbReference type="Proteomes" id="UP000654075"/>
    </source>
</evidence>
<sequence>MAAVASKSSQQDVASHSSGLERELRDSNAALEVLLKEKGQRMDEREYLVDRRLIASMLSLYLDHVSSGQRGLAEQVLAQALQVLGGAPAENLADRQRLRAVATAAEARLQSEPLSSAFLDFLEREADEAVPCPDAEVSRGDSVLPKPAPLAPAGVPLPEGLPQASTAAP</sequence>